<sequence length="381" mass="42095">MLRRLLLLSILLVGSFEALADEPSQARIAELIQKLGSQSFRERENAQKELSQLPEDYLPLLQEAATKSSDSEVLERIRSIIRVQIERCFGLIQAFHTDGSVNAAFLESDGKTLISLGGNGTARFWEVSSAKLLREQKFSDQGTQAIRFSPSGKKMAFSPLSSSDPQIAVFEISTAKKLQDFSGPREGICQFNWSREERYLVGSGYDNKLRLWDTKTGKELLQLYSQVGARGVAVSAQGEEIVAGYENGEVHLLDAKTGKVIRKFSGHKRGVFVIALSPDEKTIATSDDNCIRLFNRESGKELENLAVPARVASMRFSPNGKRLLSGGSDNTLSLWNIETGKLLHRYEHHAGTISEVCFSAEGRQAISASVDGDVLLWKVPK</sequence>
<dbReference type="EMBL" id="CP074694">
    <property type="protein sequence ID" value="QVL32442.1"/>
    <property type="molecule type" value="Genomic_DNA"/>
</dbReference>
<evidence type="ECO:0000256" key="4">
    <source>
        <dbReference type="SAM" id="SignalP"/>
    </source>
</evidence>
<reference evidence="6" key="1">
    <citation type="submission" date="2021-05" db="EMBL/GenBank/DDBJ databases">
        <title>Complete genome sequence of the cellulolytic planctomycete Telmatocola sphagniphila SP2T and characterization of the first cellulase from planctomycetes.</title>
        <authorList>
            <person name="Rakitin A.L."/>
            <person name="Beletsky A.V."/>
            <person name="Naumoff D.G."/>
            <person name="Kulichevskaya I.S."/>
            <person name="Mardanov A.V."/>
            <person name="Ravin N.V."/>
            <person name="Dedysh S.N."/>
        </authorList>
    </citation>
    <scope>NUCLEOTIDE SEQUENCE</scope>
    <source>
        <strain evidence="6">SP2T</strain>
    </source>
</reference>
<evidence type="ECO:0000313" key="7">
    <source>
        <dbReference type="Proteomes" id="UP000676194"/>
    </source>
</evidence>
<dbReference type="SMART" id="SM00320">
    <property type="entry name" value="WD40"/>
    <property type="match status" value="6"/>
</dbReference>
<evidence type="ECO:0000259" key="5">
    <source>
        <dbReference type="Pfam" id="PF12894"/>
    </source>
</evidence>
<feature type="chain" id="PRO_5034276171" evidence="4">
    <location>
        <begin position="21"/>
        <end position="381"/>
    </location>
</feature>
<feature type="repeat" description="WD" evidence="3">
    <location>
        <begin position="346"/>
        <end position="381"/>
    </location>
</feature>
<dbReference type="Proteomes" id="UP000676194">
    <property type="component" value="Chromosome"/>
</dbReference>
<evidence type="ECO:0000256" key="2">
    <source>
        <dbReference type="ARBA" id="ARBA00022737"/>
    </source>
</evidence>
<feature type="domain" description="Anaphase-promoting complex subunit 4-like WD40" evidence="5">
    <location>
        <begin position="310"/>
        <end position="358"/>
    </location>
</feature>
<feature type="signal peptide" evidence="4">
    <location>
        <begin position="1"/>
        <end position="20"/>
    </location>
</feature>
<name>A0A8E6B5U6_9BACT</name>
<feature type="repeat" description="WD" evidence="3">
    <location>
        <begin position="181"/>
        <end position="222"/>
    </location>
</feature>
<dbReference type="AlphaFoldDB" id="A0A8E6B5U6"/>
<dbReference type="InterPro" id="IPR015943">
    <property type="entry name" value="WD40/YVTN_repeat-like_dom_sf"/>
</dbReference>
<dbReference type="Pfam" id="PF12894">
    <property type="entry name" value="ANAPC4_WD40"/>
    <property type="match status" value="1"/>
</dbReference>
<dbReference type="InterPro" id="IPR024977">
    <property type="entry name" value="Apc4-like_WD40_dom"/>
</dbReference>
<protein>
    <submittedName>
        <fullName evidence="6">WD40 repeat domain-containing protein</fullName>
    </submittedName>
</protein>
<keyword evidence="7" id="KW-1185">Reference proteome</keyword>
<dbReference type="Pfam" id="PF00400">
    <property type="entry name" value="WD40"/>
    <property type="match status" value="2"/>
</dbReference>
<dbReference type="PROSITE" id="PS50082">
    <property type="entry name" value="WD_REPEATS_2"/>
    <property type="match status" value="4"/>
</dbReference>
<dbReference type="InterPro" id="IPR020472">
    <property type="entry name" value="WD40_PAC1"/>
</dbReference>
<dbReference type="RefSeq" id="WP_213497334.1">
    <property type="nucleotide sequence ID" value="NZ_CP074694.1"/>
</dbReference>
<dbReference type="PRINTS" id="PR00320">
    <property type="entry name" value="GPROTEINBRPT"/>
</dbReference>
<evidence type="ECO:0000256" key="1">
    <source>
        <dbReference type="ARBA" id="ARBA00022574"/>
    </source>
</evidence>
<keyword evidence="4" id="KW-0732">Signal</keyword>
<dbReference type="PROSITE" id="PS00678">
    <property type="entry name" value="WD_REPEATS_1"/>
    <property type="match status" value="2"/>
</dbReference>
<dbReference type="InterPro" id="IPR001680">
    <property type="entry name" value="WD40_rpt"/>
</dbReference>
<dbReference type="PROSITE" id="PS50294">
    <property type="entry name" value="WD_REPEATS_REGION"/>
    <property type="match status" value="3"/>
</dbReference>
<feature type="repeat" description="WD" evidence="3">
    <location>
        <begin position="311"/>
        <end position="345"/>
    </location>
</feature>
<keyword evidence="2" id="KW-0677">Repeat</keyword>
<organism evidence="6 7">
    <name type="scientific">Telmatocola sphagniphila</name>
    <dbReference type="NCBI Taxonomy" id="1123043"/>
    <lineage>
        <taxon>Bacteria</taxon>
        <taxon>Pseudomonadati</taxon>
        <taxon>Planctomycetota</taxon>
        <taxon>Planctomycetia</taxon>
        <taxon>Gemmatales</taxon>
        <taxon>Gemmataceae</taxon>
    </lineage>
</organism>
<evidence type="ECO:0000313" key="6">
    <source>
        <dbReference type="EMBL" id="QVL32442.1"/>
    </source>
</evidence>
<dbReference type="InterPro" id="IPR036322">
    <property type="entry name" value="WD40_repeat_dom_sf"/>
</dbReference>
<dbReference type="KEGG" id="tsph:KIH39_00555"/>
<dbReference type="PANTHER" id="PTHR19848:SF8">
    <property type="entry name" value="F-BOX AND WD REPEAT DOMAIN CONTAINING 7"/>
    <property type="match status" value="1"/>
</dbReference>
<dbReference type="InterPro" id="IPR019775">
    <property type="entry name" value="WD40_repeat_CS"/>
</dbReference>
<dbReference type="Gene3D" id="2.130.10.10">
    <property type="entry name" value="YVTN repeat-like/Quinoprotein amine dehydrogenase"/>
    <property type="match status" value="2"/>
</dbReference>
<dbReference type="PANTHER" id="PTHR19848">
    <property type="entry name" value="WD40 REPEAT PROTEIN"/>
    <property type="match status" value="1"/>
</dbReference>
<feature type="repeat" description="WD" evidence="3">
    <location>
        <begin position="264"/>
        <end position="304"/>
    </location>
</feature>
<accession>A0A8E6B5U6</accession>
<proteinExistence type="predicted"/>
<dbReference type="SUPFAM" id="SSF50978">
    <property type="entry name" value="WD40 repeat-like"/>
    <property type="match status" value="1"/>
</dbReference>
<dbReference type="CDD" id="cd00200">
    <property type="entry name" value="WD40"/>
    <property type="match status" value="1"/>
</dbReference>
<evidence type="ECO:0000256" key="3">
    <source>
        <dbReference type="PROSITE-ProRule" id="PRU00221"/>
    </source>
</evidence>
<gene>
    <name evidence="6" type="ORF">KIH39_00555</name>
</gene>
<keyword evidence="1 3" id="KW-0853">WD repeat</keyword>